<reference evidence="8 9" key="1">
    <citation type="submission" date="2020-07" db="EMBL/GenBank/DDBJ databases">
        <title>Metarhizium humberi genome.</title>
        <authorList>
            <person name="Lysoe E."/>
        </authorList>
    </citation>
    <scope>NUCLEOTIDE SEQUENCE [LARGE SCALE GENOMIC DNA]</scope>
    <source>
        <strain evidence="8 9">ESALQ1638</strain>
    </source>
</reference>
<evidence type="ECO:0000256" key="1">
    <source>
        <dbReference type="ARBA" id="ARBA00022737"/>
    </source>
</evidence>
<proteinExistence type="predicted"/>
<dbReference type="InterPro" id="IPR056884">
    <property type="entry name" value="NPHP3-like_N"/>
</dbReference>
<evidence type="ECO:0000256" key="6">
    <source>
        <dbReference type="SAM" id="MobiDB-lite"/>
    </source>
</evidence>
<dbReference type="AlphaFoldDB" id="A0A9P8M594"/>
<dbReference type="Gene3D" id="3.40.50.300">
    <property type="entry name" value="P-loop containing nucleotide triphosphate hydrolases"/>
    <property type="match status" value="1"/>
</dbReference>
<dbReference type="PROSITE" id="PS51635">
    <property type="entry name" value="PNPLA"/>
    <property type="match status" value="1"/>
</dbReference>
<dbReference type="InterPro" id="IPR002641">
    <property type="entry name" value="PNPLA_dom"/>
</dbReference>
<dbReference type="PANTHER" id="PTHR24185:SF1">
    <property type="entry name" value="CALCIUM-INDEPENDENT PHOSPHOLIPASE A2-GAMMA"/>
    <property type="match status" value="1"/>
</dbReference>
<dbReference type="InterPro" id="IPR027417">
    <property type="entry name" value="P-loop_NTPase"/>
</dbReference>
<dbReference type="GO" id="GO:0047499">
    <property type="term" value="F:calcium-independent phospholipase A2 activity"/>
    <property type="evidence" value="ECO:0007669"/>
    <property type="project" value="TreeGrafter"/>
</dbReference>
<organism evidence="8 9">
    <name type="scientific">Metarhizium humberi</name>
    <dbReference type="NCBI Taxonomy" id="2596975"/>
    <lineage>
        <taxon>Eukaryota</taxon>
        <taxon>Fungi</taxon>
        <taxon>Dikarya</taxon>
        <taxon>Ascomycota</taxon>
        <taxon>Pezizomycotina</taxon>
        <taxon>Sordariomycetes</taxon>
        <taxon>Hypocreomycetidae</taxon>
        <taxon>Hypocreales</taxon>
        <taxon>Clavicipitaceae</taxon>
        <taxon>Metarhizium</taxon>
    </lineage>
</organism>
<evidence type="ECO:0000313" key="8">
    <source>
        <dbReference type="EMBL" id="KAH0593772.1"/>
    </source>
</evidence>
<dbReference type="EMBL" id="JACEFI010000019">
    <property type="protein sequence ID" value="KAH0593772.1"/>
    <property type="molecule type" value="Genomic_DNA"/>
</dbReference>
<feature type="domain" description="PNPLA" evidence="7">
    <location>
        <begin position="28"/>
        <end position="224"/>
    </location>
</feature>
<keyword evidence="4 5" id="KW-0443">Lipid metabolism</keyword>
<accession>A0A9P8M594</accession>
<dbReference type="SUPFAM" id="SSF52151">
    <property type="entry name" value="FabD/lysophospholipase-like"/>
    <property type="match status" value="1"/>
</dbReference>
<feature type="active site" description="Proton acceptor" evidence="5">
    <location>
        <position position="211"/>
    </location>
</feature>
<evidence type="ECO:0000256" key="2">
    <source>
        <dbReference type="ARBA" id="ARBA00022801"/>
    </source>
</evidence>
<dbReference type="InterPro" id="IPR016035">
    <property type="entry name" value="Acyl_Trfase/lysoPLipase"/>
</dbReference>
<feature type="region of interest" description="Disordered" evidence="6">
    <location>
        <begin position="1195"/>
        <end position="1229"/>
    </location>
</feature>
<feature type="compositionally biased region" description="Polar residues" evidence="6">
    <location>
        <begin position="1208"/>
        <end position="1222"/>
    </location>
</feature>
<gene>
    <name evidence="8" type="ORF">MHUMG1_08523</name>
</gene>
<keyword evidence="2 5" id="KW-0378">Hydrolase</keyword>
<feature type="short sequence motif" description="GXGXXG" evidence="5">
    <location>
        <begin position="32"/>
        <end position="37"/>
    </location>
</feature>
<comment type="caution">
    <text evidence="8">The sequence shown here is derived from an EMBL/GenBank/DDBJ whole genome shotgun (WGS) entry which is preliminary data.</text>
</comment>
<feature type="active site" description="Nucleophile" evidence="5">
    <location>
        <position position="70"/>
    </location>
</feature>
<feature type="region of interest" description="Disordered" evidence="6">
    <location>
        <begin position="767"/>
        <end position="786"/>
    </location>
</feature>
<keyword evidence="3 5" id="KW-0442">Lipid degradation</keyword>
<protein>
    <recommendedName>
        <fullName evidence="7">PNPLA domain-containing protein</fullName>
    </recommendedName>
</protein>
<dbReference type="Gene3D" id="3.40.1090.10">
    <property type="entry name" value="Cytosolic phospholipase A2 catalytic domain"/>
    <property type="match status" value="1"/>
</dbReference>
<dbReference type="GO" id="GO:0046486">
    <property type="term" value="P:glycerolipid metabolic process"/>
    <property type="evidence" value="ECO:0007669"/>
    <property type="project" value="UniProtKB-ARBA"/>
</dbReference>
<evidence type="ECO:0000256" key="5">
    <source>
        <dbReference type="PROSITE-ProRule" id="PRU01161"/>
    </source>
</evidence>
<evidence type="ECO:0000256" key="3">
    <source>
        <dbReference type="ARBA" id="ARBA00022963"/>
    </source>
</evidence>
<evidence type="ECO:0000259" key="7">
    <source>
        <dbReference type="PROSITE" id="PS51635"/>
    </source>
</evidence>
<dbReference type="PANTHER" id="PTHR24185">
    <property type="entry name" value="CALCIUM-INDEPENDENT PHOSPHOLIPASE A2-GAMMA"/>
    <property type="match status" value="1"/>
</dbReference>
<dbReference type="GO" id="GO:0019369">
    <property type="term" value="P:arachidonate metabolic process"/>
    <property type="evidence" value="ECO:0007669"/>
    <property type="project" value="TreeGrafter"/>
</dbReference>
<dbReference type="Proteomes" id="UP000764110">
    <property type="component" value="Unassembled WGS sequence"/>
</dbReference>
<dbReference type="CDD" id="cd07216">
    <property type="entry name" value="Pat17_PNPLA8_PNPLA9_like3"/>
    <property type="match status" value="1"/>
</dbReference>
<evidence type="ECO:0000313" key="9">
    <source>
        <dbReference type="Proteomes" id="UP000764110"/>
    </source>
</evidence>
<name>A0A9P8M594_9HYPO</name>
<dbReference type="GO" id="GO:0016042">
    <property type="term" value="P:lipid catabolic process"/>
    <property type="evidence" value="ECO:0007669"/>
    <property type="project" value="UniProtKB-UniRule"/>
</dbReference>
<dbReference type="Pfam" id="PF01734">
    <property type="entry name" value="Patatin"/>
    <property type="match status" value="1"/>
</dbReference>
<evidence type="ECO:0000256" key="4">
    <source>
        <dbReference type="ARBA" id="ARBA00023098"/>
    </source>
</evidence>
<dbReference type="GO" id="GO:0016020">
    <property type="term" value="C:membrane"/>
    <property type="evidence" value="ECO:0007669"/>
    <property type="project" value="TreeGrafter"/>
</dbReference>
<keyword evidence="1" id="KW-0677">Repeat</keyword>
<feature type="short sequence motif" description="GXSXG" evidence="5">
    <location>
        <begin position="68"/>
        <end position="72"/>
    </location>
</feature>
<feature type="short sequence motif" description="DGA/G" evidence="5">
    <location>
        <begin position="211"/>
        <end position="213"/>
    </location>
</feature>
<dbReference type="Pfam" id="PF24883">
    <property type="entry name" value="NPHP3_N"/>
    <property type="match status" value="1"/>
</dbReference>
<keyword evidence="9" id="KW-1185">Reference proteome</keyword>
<sequence>MQPLGEPTERSGGTLVGNRNNSKELRLLAIDGGGVRGLSALQIIKQLMESIDPTNPPKPCDCFDMIGGTSTGGLIAVMLGRLEMTVDEAIDAYKDLSPKIFVHIHHRITWRGQVQGRFDHEALENGVKAILDDKGLPKETLLHNPSPTACKTFVCATSKQTKQTVVLSSYLSRRRGADMLRKTKIWEAARATSAASSFFDSITIGDEDFIDGATAANNPISEMWTEAYDTFQNNTEWSLEDNICCLVSVGTGMPSIIPFGDDPVRIGKALLDIATDTESKAEDFHRHHTQMANQGRYFRFNVTKGLEAVGLEDASQVKTIVAVTRMYIQSQKAFEKLQTCAKKLDKRQIALVLTLAVELAQRLEESTAARRSRSTSLTWFKNTSGYRQWLDWAGSILWYPLTPRSVSLQHENLATCVAYDLLQEAQLSNHTIKVVYFTCSADMDSETRNIAMARDLAAVDHVEISLMLQSILAQLVIACGDMLERPSLHSLDKASLRQVFLDRKCLDSQIDIFARRDQIHPPEEGTNEWIWTNPVYQDWEKAHSGILWIQGKAGSGKSVLAKSICTRLSQRSKTHQQFVTRSTVLTSEFFYNRRGGSQGVSHESMLRSILYQVLEKDRTLFKYFQDEYRSRRWRVDLPNLLTDILLRIANAENYDSQIISVIDALDESRQRDDEFESSGMFMEAVIKIFKSIVEGPRSRVKLVVLSRPNKSIEQAFKSCYRILLENENTNDISAIVDARLQCLQRSVHSADTSEDETEPQSIYSGLTRQRAQEMPSRSRAKKRGQDRLFKQMRETEAEELRMIGAYLKKHASGVILWVTLIVEELAQRMAEGLFTYEELHALLLTLPLRLTGMYSRMVDNLIRSHTADDLAKAKHILVWIMGASETKLLSLEELWDALAIPSDIQSALLSEKDPIVKNHIPFHTWNGLRRSLHKRCGSFIEIIAPSSYLFGPVEDPLDTKPHFVVQFIHQTAKDYLQSPDAKFFRINLLEAVGREYTSVDIINSAEYTVAGRYFGFACRSDMPNAVQNMLDIVSSTDGWWKHNRNAVISSALLEAITAENLVAVKALTEGTWISRDISTFEPFIRRAVRTGNRPIIFHLHEIATGLGEEGTDNATGQPRARDGPPKRFDFNFWGLSTEPLPVDHESANIQMETSKQADSVGDEIGEAFKKIVDYIKSQEALIPVDSLLRSTSEPYGHPPIHIDRSPLALSQSTASTSRTPMSTLEKHGR</sequence>
<dbReference type="SUPFAM" id="SSF52540">
    <property type="entry name" value="P-loop containing nucleoside triphosphate hydrolases"/>
    <property type="match status" value="1"/>
</dbReference>